<dbReference type="AlphaFoldDB" id="A0AAV1NQS0"/>
<proteinExistence type="predicted"/>
<dbReference type="Proteomes" id="UP001314229">
    <property type="component" value="Unassembled WGS sequence"/>
</dbReference>
<dbReference type="GO" id="GO:0004222">
    <property type="term" value="F:metalloendopeptidase activity"/>
    <property type="evidence" value="ECO:0007669"/>
    <property type="project" value="UniProtKB-UniRule"/>
</dbReference>
<evidence type="ECO:0000256" key="6">
    <source>
        <dbReference type="ARBA" id="ARBA00023049"/>
    </source>
</evidence>
<evidence type="ECO:0000256" key="3">
    <source>
        <dbReference type="ARBA" id="ARBA00022729"/>
    </source>
</evidence>
<evidence type="ECO:0000259" key="14">
    <source>
        <dbReference type="PROSITE" id="PS51864"/>
    </source>
</evidence>
<keyword evidence="9" id="KW-0325">Glycoprotein</keyword>
<evidence type="ECO:0000256" key="1">
    <source>
        <dbReference type="ARBA" id="ARBA00022670"/>
    </source>
</evidence>
<evidence type="ECO:0000256" key="13">
    <source>
        <dbReference type="RuleBase" id="RU361183"/>
    </source>
</evidence>
<evidence type="ECO:0000256" key="4">
    <source>
        <dbReference type="ARBA" id="ARBA00022801"/>
    </source>
</evidence>
<comment type="cofactor">
    <cofactor evidence="12 13">
        <name>Zn(2+)</name>
        <dbReference type="ChEBI" id="CHEBI:29105"/>
    </cofactor>
    <text evidence="12 13">Binds 1 zinc ion per subunit.</text>
</comment>
<dbReference type="PRINTS" id="PR00480">
    <property type="entry name" value="ASTACIN"/>
</dbReference>
<dbReference type="InterPro" id="IPR024079">
    <property type="entry name" value="MetalloPept_cat_dom_sf"/>
</dbReference>
<evidence type="ECO:0000313" key="15">
    <source>
        <dbReference type="EMBL" id="CAK6961961.1"/>
    </source>
</evidence>
<feature type="domain" description="Peptidase M12A" evidence="14">
    <location>
        <begin position="75"/>
        <end position="275"/>
    </location>
</feature>
<evidence type="ECO:0000256" key="11">
    <source>
        <dbReference type="ARBA" id="ARBA00024324"/>
    </source>
</evidence>
<dbReference type="EMBL" id="CAWUFR010000054">
    <property type="protein sequence ID" value="CAK6961961.1"/>
    <property type="molecule type" value="Genomic_DNA"/>
</dbReference>
<keyword evidence="6 12" id="KW-0482">Metalloprotease</keyword>
<dbReference type="FunFam" id="3.40.390.10:FF:000040">
    <property type="entry name" value="Metalloendopeptidase"/>
    <property type="match status" value="1"/>
</dbReference>
<evidence type="ECO:0000313" key="16">
    <source>
        <dbReference type="Proteomes" id="UP001314229"/>
    </source>
</evidence>
<dbReference type="GO" id="GO:0006508">
    <property type="term" value="P:proteolysis"/>
    <property type="evidence" value="ECO:0007669"/>
    <property type="project" value="UniProtKB-KW"/>
</dbReference>
<dbReference type="GO" id="GO:0042588">
    <property type="term" value="C:zymogen granule"/>
    <property type="evidence" value="ECO:0007669"/>
    <property type="project" value="UniProtKB-SubCell"/>
</dbReference>
<name>A0AAV1NQS0_SCOSC</name>
<comment type="caution">
    <text evidence="15">The sequence shown here is derived from an EMBL/GenBank/DDBJ whole genome shotgun (WGS) entry which is preliminary data.</text>
</comment>
<comment type="subcellular location">
    <subcellularLocation>
        <location evidence="11">Zymogen granule</location>
    </subcellularLocation>
</comment>
<dbReference type="PANTHER" id="PTHR10127">
    <property type="entry name" value="DISCOIDIN, CUB, EGF, LAMININ , AND ZINC METALLOPROTEASE DOMAIN CONTAINING"/>
    <property type="match status" value="1"/>
</dbReference>
<keyword evidence="4 12" id="KW-0378">Hydrolase</keyword>
<feature type="binding site" evidence="12">
    <location>
        <position position="180"/>
    </location>
    <ligand>
        <name>Zn(2+)</name>
        <dbReference type="ChEBI" id="CHEBI:29105"/>
        <note>catalytic</note>
    </ligand>
</feature>
<dbReference type="PROSITE" id="PS51864">
    <property type="entry name" value="ASTACIN"/>
    <property type="match status" value="1"/>
</dbReference>
<keyword evidence="1 12" id="KW-0645">Protease</keyword>
<keyword evidence="2 12" id="KW-0479">Metal-binding</keyword>
<feature type="active site" evidence="12">
    <location>
        <position position="177"/>
    </location>
</feature>
<dbReference type="Pfam" id="PF01400">
    <property type="entry name" value="Astacin"/>
    <property type="match status" value="1"/>
</dbReference>
<evidence type="ECO:0000256" key="2">
    <source>
        <dbReference type="ARBA" id="ARBA00022723"/>
    </source>
</evidence>
<dbReference type="SUPFAM" id="SSF55486">
    <property type="entry name" value="Metalloproteases ('zincins'), catalytic domain"/>
    <property type="match status" value="1"/>
</dbReference>
<dbReference type="InterPro" id="IPR006026">
    <property type="entry name" value="Peptidase_Metallo"/>
</dbReference>
<keyword evidence="10" id="KW-0968">Cytoplasmic vesicle</keyword>
<feature type="binding site" evidence="12">
    <location>
        <position position="186"/>
    </location>
    <ligand>
        <name>Zn(2+)</name>
        <dbReference type="ChEBI" id="CHEBI:29105"/>
        <note>catalytic</note>
    </ligand>
</feature>
<dbReference type="EC" id="3.4.24.-" evidence="13"/>
<dbReference type="InterPro" id="IPR001506">
    <property type="entry name" value="Peptidase_M12A"/>
</dbReference>
<gene>
    <name evidence="15" type="ORF">FSCOSCO3_A020937</name>
</gene>
<keyword evidence="3 13" id="KW-0732">Signal</keyword>
<keyword evidence="5 12" id="KW-0862">Zinc</keyword>
<evidence type="ECO:0000256" key="7">
    <source>
        <dbReference type="ARBA" id="ARBA00023145"/>
    </source>
</evidence>
<dbReference type="PANTHER" id="PTHR10127:SF899">
    <property type="entry name" value="ASTACIN-LIKE METALLOENDOPEPTIDASE-RELATED"/>
    <property type="match status" value="1"/>
</dbReference>
<evidence type="ECO:0000256" key="5">
    <source>
        <dbReference type="ARBA" id="ARBA00022833"/>
    </source>
</evidence>
<dbReference type="SMART" id="SM00235">
    <property type="entry name" value="ZnMc"/>
    <property type="match status" value="1"/>
</dbReference>
<evidence type="ECO:0000256" key="12">
    <source>
        <dbReference type="PROSITE-ProRule" id="PRU01211"/>
    </source>
</evidence>
<keyword evidence="8" id="KW-1015">Disulfide bond</keyword>
<feature type="binding site" evidence="12">
    <location>
        <position position="176"/>
    </location>
    <ligand>
        <name>Zn(2+)</name>
        <dbReference type="ChEBI" id="CHEBI:29105"/>
        <note>catalytic</note>
    </ligand>
</feature>
<evidence type="ECO:0000256" key="8">
    <source>
        <dbReference type="ARBA" id="ARBA00023157"/>
    </source>
</evidence>
<evidence type="ECO:0000256" key="10">
    <source>
        <dbReference type="ARBA" id="ARBA00023329"/>
    </source>
</evidence>
<keyword evidence="16" id="KW-1185">Reference proteome</keyword>
<feature type="chain" id="PRO_5043101715" description="Metalloendopeptidase" evidence="13">
    <location>
        <begin position="18"/>
        <end position="275"/>
    </location>
</feature>
<sequence length="275" mass="31066">MILQTAVLSILLCSVQSFTLQASFEKSDESSGDTIEEDDFSVSTLIEKANANLGKNPGDPLVMFGDIAVPTDLGNADPCTYDNDENCMWPQASDGNVYVPYLISNQYSPENRKTIIRGLKSFARSTCIRFIPSKGQKDFLYIWSDNGCYSYLGRRGGNQTLSLDIPGCIRRRTIQHELLHALGFKHEHSRSDRDQHVQILWENIKDGEQRQFEKVQTRNLGTPYDYNSVMQYGRKSFSKNGKPTIVPIPDPNVHIGKATKMSLNDILRVNRLYSC</sequence>
<dbReference type="GO" id="GO:0008270">
    <property type="term" value="F:zinc ion binding"/>
    <property type="evidence" value="ECO:0007669"/>
    <property type="project" value="UniProtKB-UniRule"/>
</dbReference>
<feature type="non-terminal residue" evidence="15">
    <location>
        <position position="275"/>
    </location>
</feature>
<organism evidence="15 16">
    <name type="scientific">Scomber scombrus</name>
    <name type="common">Atlantic mackerel</name>
    <name type="synonym">Scomber vernalis</name>
    <dbReference type="NCBI Taxonomy" id="13677"/>
    <lineage>
        <taxon>Eukaryota</taxon>
        <taxon>Metazoa</taxon>
        <taxon>Chordata</taxon>
        <taxon>Craniata</taxon>
        <taxon>Vertebrata</taxon>
        <taxon>Euteleostomi</taxon>
        <taxon>Actinopterygii</taxon>
        <taxon>Neopterygii</taxon>
        <taxon>Teleostei</taxon>
        <taxon>Neoteleostei</taxon>
        <taxon>Acanthomorphata</taxon>
        <taxon>Pelagiaria</taxon>
        <taxon>Scombriformes</taxon>
        <taxon>Scombridae</taxon>
        <taxon>Scomber</taxon>
    </lineage>
</organism>
<protein>
    <recommendedName>
        <fullName evidence="13">Metalloendopeptidase</fullName>
        <ecNumber evidence="13">3.4.24.-</ecNumber>
    </recommendedName>
</protein>
<comment type="caution">
    <text evidence="12">Lacks conserved residue(s) required for the propagation of feature annotation.</text>
</comment>
<evidence type="ECO:0000256" key="9">
    <source>
        <dbReference type="ARBA" id="ARBA00023180"/>
    </source>
</evidence>
<feature type="signal peptide" evidence="13">
    <location>
        <begin position="1"/>
        <end position="17"/>
    </location>
</feature>
<accession>A0AAV1NQS0</accession>
<keyword evidence="7" id="KW-0865">Zymogen</keyword>
<dbReference type="Gene3D" id="3.40.390.10">
    <property type="entry name" value="Collagenase (Catalytic Domain)"/>
    <property type="match status" value="1"/>
</dbReference>
<reference evidence="15 16" key="1">
    <citation type="submission" date="2024-01" db="EMBL/GenBank/DDBJ databases">
        <authorList>
            <person name="Alioto T."/>
            <person name="Alioto T."/>
            <person name="Gomez Garrido J."/>
        </authorList>
    </citation>
    <scope>NUCLEOTIDE SEQUENCE [LARGE SCALE GENOMIC DNA]</scope>
</reference>